<dbReference type="Gene3D" id="1.20.58.2180">
    <property type="match status" value="1"/>
</dbReference>
<dbReference type="EMBL" id="AWXZ01000034">
    <property type="protein sequence ID" value="ESR24355.1"/>
    <property type="molecule type" value="Genomic_DNA"/>
</dbReference>
<proteinExistence type="predicted"/>
<dbReference type="STRING" id="631454.N177_2461"/>
<dbReference type="SUPFAM" id="SSF53807">
    <property type="entry name" value="Helical backbone' metal receptor"/>
    <property type="match status" value="1"/>
</dbReference>
<keyword evidence="2" id="KW-1185">Reference proteome</keyword>
<dbReference type="AlphaFoldDB" id="V4RM88"/>
<name>V4RM88_9HYPH</name>
<dbReference type="OrthoDB" id="9775594at2"/>
<gene>
    <name evidence="1" type="ORF">N177_2461</name>
</gene>
<dbReference type="eggNOG" id="COG0614">
    <property type="taxonomic scope" value="Bacteria"/>
</dbReference>
<protein>
    <submittedName>
        <fullName evidence="1">ABC transporter, solute-binding protein</fullName>
    </submittedName>
</protein>
<evidence type="ECO:0000313" key="2">
    <source>
        <dbReference type="Proteomes" id="UP000017819"/>
    </source>
</evidence>
<comment type="caution">
    <text evidence="1">The sequence shown here is derived from an EMBL/GenBank/DDBJ whole genome shotgun (WGS) entry which is preliminary data.</text>
</comment>
<sequence>MHVRATPERFVAPQYPFPWIDFPPSVNRVLGVRWLAAVLYPDLFPQPLEEVTREFYELFYMKELTEEELARLLNP</sequence>
<accession>V4RM88</accession>
<dbReference type="Proteomes" id="UP000017819">
    <property type="component" value="Unassembled WGS sequence"/>
</dbReference>
<dbReference type="RefSeq" id="WP_023432590.1">
    <property type="nucleotide sequence ID" value="NZ_AWXZ01000034.1"/>
</dbReference>
<reference evidence="1 2" key="1">
    <citation type="journal article" date="2014" name="Genome Announc.">
        <title>Draft Genome Sequence of Lutibaculum baratangense Strain AMV1T, Isolated from a Mud Volcano in Andamans, India.</title>
        <authorList>
            <person name="Singh A."/>
            <person name="Sreenivas A."/>
            <person name="Sathyanarayana Reddy G."/>
            <person name="Pinnaka A.K."/>
            <person name="Shivaji S."/>
        </authorList>
    </citation>
    <scope>NUCLEOTIDE SEQUENCE [LARGE SCALE GENOMIC DNA]</scope>
    <source>
        <strain evidence="1 2">AMV1</strain>
    </source>
</reference>
<evidence type="ECO:0000313" key="1">
    <source>
        <dbReference type="EMBL" id="ESR24355.1"/>
    </source>
</evidence>
<organism evidence="1 2">
    <name type="scientific">Lutibaculum baratangense AMV1</name>
    <dbReference type="NCBI Taxonomy" id="631454"/>
    <lineage>
        <taxon>Bacteria</taxon>
        <taxon>Pseudomonadati</taxon>
        <taxon>Pseudomonadota</taxon>
        <taxon>Alphaproteobacteria</taxon>
        <taxon>Hyphomicrobiales</taxon>
        <taxon>Tepidamorphaceae</taxon>
        <taxon>Lutibaculum</taxon>
    </lineage>
</organism>